<reference evidence="12" key="1">
    <citation type="submission" date="2024-07" db="EMBL/GenBank/DDBJ databases">
        <title>Complete genome sequence of Verrucomicrobiaceae bacterium NT6N.</title>
        <authorList>
            <person name="Huang C."/>
            <person name="Takami H."/>
            <person name="Hamasaki K."/>
        </authorList>
    </citation>
    <scope>NUCLEOTIDE SEQUENCE</scope>
    <source>
        <strain evidence="12">NT6N</strain>
    </source>
</reference>
<dbReference type="GO" id="GO:0046983">
    <property type="term" value="F:protein dimerization activity"/>
    <property type="evidence" value="ECO:0007669"/>
    <property type="project" value="InterPro"/>
</dbReference>
<dbReference type="InterPro" id="IPR001626">
    <property type="entry name" value="ABC_TroCD"/>
</dbReference>
<evidence type="ECO:0000256" key="10">
    <source>
        <dbReference type="SAM" id="Phobius"/>
    </source>
</evidence>
<evidence type="ECO:0000256" key="4">
    <source>
        <dbReference type="ARBA" id="ARBA00022475"/>
    </source>
</evidence>
<dbReference type="CDD" id="cd06550">
    <property type="entry name" value="TM_ABC_iron-siderophores_like"/>
    <property type="match status" value="1"/>
</dbReference>
<evidence type="ECO:0000256" key="8">
    <source>
        <dbReference type="RuleBase" id="RU003943"/>
    </source>
</evidence>
<feature type="transmembrane region" description="Helical" evidence="10">
    <location>
        <begin position="102"/>
        <end position="119"/>
    </location>
</feature>
<feature type="transmembrane region" description="Helical" evidence="10">
    <location>
        <begin position="47"/>
        <end position="65"/>
    </location>
</feature>
<dbReference type="GO" id="GO:0003700">
    <property type="term" value="F:DNA-binding transcription factor activity"/>
    <property type="evidence" value="ECO:0007669"/>
    <property type="project" value="InterPro"/>
</dbReference>
<feature type="transmembrane region" description="Helical" evidence="10">
    <location>
        <begin position="230"/>
        <end position="248"/>
    </location>
</feature>
<feature type="transmembrane region" description="Helical" evidence="10">
    <location>
        <begin position="139"/>
        <end position="161"/>
    </location>
</feature>
<protein>
    <submittedName>
        <fullName evidence="12">Manganese transport system membrane protein MntC</fullName>
    </submittedName>
</protein>
<dbReference type="GO" id="GO:0046914">
    <property type="term" value="F:transition metal ion binding"/>
    <property type="evidence" value="ECO:0007669"/>
    <property type="project" value="InterPro"/>
</dbReference>
<gene>
    <name evidence="12" type="primary">mntC</name>
    <name evidence="12" type="ORF">NT6N_13260</name>
</gene>
<dbReference type="GO" id="GO:0010043">
    <property type="term" value="P:response to zinc ion"/>
    <property type="evidence" value="ECO:0007669"/>
    <property type="project" value="TreeGrafter"/>
</dbReference>
<dbReference type="KEGG" id="osu:NT6N_13260"/>
<evidence type="ECO:0000256" key="9">
    <source>
        <dbReference type="SAM" id="MobiDB-lite"/>
    </source>
</evidence>
<feature type="domain" description="Iron dependent repressor metal binding and dimerisation" evidence="11">
    <location>
        <begin position="359"/>
        <end position="428"/>
    </location>
</feature>
<evidence type="ECO:0000256" key="3">
    <source>
        <dbReference type="ARBA" id="ARBA00022448"/>
    </source>
</evidence>
<keyword evidence="6 10" id="KW-1133">Transmembrane helix</keyword>
<name>A0AAT9FK14_9BACT</name>
<dbReference type="Gene3D" id="1.10.3470.10">
    <property type="entry name" value="ABC transporter involved in vitamin B12 uptake, BtuC"/>
    <property type="match status" value="1"/>
</dbReference>
<comment type="similarity">
    <text evidence="2 8">Belongs to the ABC-3 integral membrane protein family.</text>
</comment>
<dbReference type="SUPFAM" id="SSF81345">
    <property type="entry name" value="ABC transporter involved in vitamin B12 uptake, BtuC"/>
    <property type="match status" value="1"/>
</dbReference>
<feature type="transmembrane region" description="Helical" evidence="10">
    <location>
        <begin position="71"/>
        <end position="90"/>
    </location>
</feature>
<evidence type="ECO:0000256" key="7">
    <source>
        <dbReference type="ARBA" id="ARBA00023136"/>
    </source>
</evidence>
<dbReference type="Pfam" id="PF00950">
    <property type="entry name" value="ABC-3"/>
    <property type="match status" value="1"/>
</dbReference>
<keyword evidence="7 10" id="KW-0472">Membrane</keyword>
<dbReference type="PANTHER" id="PTHR30477:SF3">
    <property type="entry name" value="METAL TRANSPORT SYSTEM MEMBRANE PROTEIN CT_069-RELATED"/>
    <property type="match status" value="1"/>
</dbReference>
<feature type="transmembrane region" description="Helical" evidence="10">
    <location>
        <begin position="206"/>
        <end position="223"/>
    </location>
</feature>
<dbReference type="Gene3D" id="1.10.10.10">
    <property type="entry name" value="Winged helix-like DNA-binding domain superfamily/Winged helix DNA-binding domain"/>
    <property type="match status" value="1"/>
</dbReference>
<dbReference type="SUPFAM" id="SSF47979">
    <property type="entry name" value="Iron-dependent repressor protein, dimerization domain"/>
    <property type="match status" value="1"/>
</dbReference>
<evidence type="ECO:0000256" key="2">
    <source>
        <dbReference type="ARBA" id="ARBA00008034"/>
    </source>
</evidence>
<comment type="subcellular location">
    <subcellularLocation>
        <location evidence="1 8">Cell membrane</location>
        <topology evidence="1 8">Multi-pass membrane protein</topology>
    </subcellularLocation>
</comment>
<dbReference type="Pfam" id="PF02742">
    <property type="entry name" value="Fe_dep_repr_C"/>
    <property type="match status" value="1"/>
</dbReference>
<sequence length="441" mass="47680">MIIEASIFDVLIPATGAGKAILAAILLGAGAGLLGSFVVLRRVALMGDAISHAVLPGVVAGLIYSPERSPLFIFLCAAVAGLLGAGLVRALMSTTRLKSDTALGIVLASFFAFGIMWQSRNQESTAGVMNFLFGNIGAINAADLKMMMLATVLLCSVVYVLKRPLLVMSFDEGFSRGLGYPVRFLNGVFYFLLTFSVVVALQAVGVVLVSAMLITPAAAAYLLTDKFGKMLVLSMAFGVVSGITGGVISANVNGMPTGPVITLAATLVFAVVYFVAPRHGVLAKIFRTAKRRRRVRRENTLKAIYQIQEAGGFFHEDVSLIELAAKRRNTEDHARKECAALLKHGFVELADDGHSVHLTPSGWKRAMEMVRNHRLWELYLTNEANYAEDHVHEDAEKIEHILGANTVKQLEKDLDFPELDPHGKPIPQPQIPDSRLLIPDS</sequence>
<dbReference type="GO" id="GO:0055085">
    <property type="term" value="P:transmembrane transport"/>
    <property type="evidence" value="ECO:0007669"/>
    <property type="project" value="InterPro"/>
</dbReference>
<keyword evidence="3 8" id="KW-0813">Transport</keyword>
<feature type="transmembrane region" description="Helical" evidence="10">
    <location>
        <begin position="182"/>
        <end position="200"/>
    </location>
</feature>
<evidence type="ECO:0000259" key="11">
    <source>
        <dbReference type="Pfam" id="PF02742"/>
    </source>
</evidence>
<keyword evidence="4" id="KW-1003">Cell membrane</keyword>
<dbReference type="PANTHER" id="PTHR30477">
    <property type="entry name" value="ABC-TRANSPORTER METAL-BINDING PROTEIN"/>
    <property type="match status" value="1"/>
</dbReference>
<dbReference type="InterPro" id="IPR036388">
    <property type="entry name" value="WH-like_DNA-bd_sf"/>
</dbReference>
<dbReference type="EMBL" id="AP026866">
    <property type="protein sequence ID" value="BDS06286.1"/>
    <property type="molecule type" value="Genomic_DNA"/>
</dbReference>
<feature type="region of interest" description="Disordered" evidence="9">
    <location>
        <begin position="418"/>
        <end position="441"/>
    </location>
</feature>
<evidence type="ECO:0000256" key="1">
    <source>
        <dbReference type="ARBA" id="ARBA00004651"/>
    </source>
</evidence>
<dbReference type="InterPro" id="IPR022689">
    <property type="entry name" value="Iron_dep_repressor"/>
</dbReference>
<evidence type="ECO:0000313" key="12">
    <source>
        <dbReference type="EMBL" id="BDS06286.1"/>
    </source>
</evidence>
<dbReference type="InterPro" id="IPR001367">
    <property type="entry name" value="Fe_dep_repressor"/>
</dbReference>
<dbReference type="AlphaFoldDB" id="A0AAT9FK14"/>
<proteinExistence type="inferred from homology"/>
<dbReference type="InterPro" id="IPR037294">
    <property type="entry name" value="ABC_BtuC-like"/>
</dbReference>
<evidence type="ECO:0000256" key="5">
    <source>
        <dbReference type="ARBA" id="ARBA00022692"/>
    </source>
</evidence>
<accession>A0AAT9FK14</accession>
<dbReference type="InterPro" id="IPR036421">
    <property type="entry name" value="Fe_dep_repressor_sf"/>
</dbReference>
<dbReference type="GO" id="GO:0043190">
    <property type="term" value="C:ATP-binding cassette (ABC) transporter complex"/>
    <property type="evidence" value="ECO:0007669"/>
    <property type="project" value="InterPro"/>
</dbReference>
<feature type="transmembrane region" description="Helical" evidence="10">
    <location>
        <begin position="20"/>
        <end position="40"/>
    </location>
</feature>
<evidence type="ECO:0000256" key="6">
    <source>
        <dbReference type="ARBA" id="ARBA00022989"/>
    </source>
</evidence>
<dbReference type="SMART" id="SM00529">
    <property type="entry name" value="HTH_DTXR"/>
    <property type="match status" value="1"/>
</dbReference>
<organism evidence="12">
    <name type="scientific">Oceaniferula spumae</name>
    <dbReference type="NCBI Taxonomy" id="2979115"/>
    <lineage>
        <taxon>Bacteria</taxon>
        <taxon>Pseudomonadati</taxon>
        <taxon>Verrucomicrobiota</taxon>
        <taxon>Verrucomicrobiia</taxon>
        <taxon>Verrucomicrobiales</taxon>
        <taxon>Verrucomicrobiaceae</taxon>
        <taxon>Oceaniferula</taxon>
    </lineage>
</organism>
<feature type="transmembrane region" description="Helical" evidence="10">
    <location>
        <begin position="260"/>
        <end position="286"/>
    </location>
</feature>
<keyword evidence="5 8" id="KW-0812">Transmembrane</keyword>